<evidence type="ECO:0000313" key="1">
    <source>
        <dbReference type="EMBL" id="MFM9331769.1"/>
    </source>
</evidence>
<organism evidence="1 2">
    <name type="scientific">Paenibacillus mesotrionivorans</name>
    <dbReference type="NCBI Taxonomy" id="3160968"/>
    <lineage>
        <taxon>Bacteria</taxon>
        <taxon>Bacillati</taxon>
        <taxon>Bacillota</taxon>
        <taxon>Bacilli</taxon>
        <taxon>Bacillales</taxon>
        <taxon>Paenibacillaceae</taxon>
        <taxon>Paenibacillus</taxon>
    </lineage>
</organism>
<gene>
    <name evidence="1" type="ORF">ACI1P1_26065</name>
</gene>
<sequence length="471" mass="53545">MEQRFSVLSYADKRRQLEEEKSRRSGGGSPGQEGEDSWFRVLMDEIRKELAAPRGKTEEERRIYTDTLNRAVIGYEPARRAIMGMIVDLLAKKRIHRPPPPSTRYTSLAEAAFAEVIGWNVLDTVLRHRSGLEEIQVIGEQIFEVRQGNPALSPVKLQSAKELERLQQNLVLFNGDSLHVRKKWAEVTLLDGARVTMTGMGFTSSPTLTIRFYSQALFDLEELSRPETGTLPEEVAELMRILVRASFNLVITGSTNSGKTTLIKALIREMPDHERLVTIESRYELRIKRDFPQKNCVEYEINEDDPRHDGAQAFKLALRQSPKRIIHAEIRDQDAALYVRACTRGHEGSMTTVHASALEDAPDAIADMCLMENRAMEPARLVRRIAQYVTQIGIEMALVNGKRRITRIGEFSFAEGAVTVSDWVRYDPAAGSWQYPLGLSQRSRERIRQADPEGYAKLERLREKGGMNRCF</sequence>
<dbReference type="Proteomes" id="UP001631969">
    <property type="component" value="Unassembled WGS sequence"/>
</dbReference>
<name>A0ACC7P835_9BACL</name>
<keyword evidence="2" id="KW-1185">Reference proteome</keyword>
<reference evidence="1" key="1">
    <citation type="submission" date="2024-12" db="EMBL/GenBank/DDBJ databases">
        <authorList>
            <person name="Wu N."/>
        </authorList>
    </citation>
    <scope>NUCLEOTIDE SEQUENCE</scope>
    <source>
        <strain evidence="1">P15</strain>
    </source>
</reference>
<protein>
    <submittedName>
        <fullName evidence="1">ATPase, T2SS/T4P/T4SS family</fullName>
    </submittedName>
</protein>
<evidence type="ECO:0000313" key="2">
    <source>
        <dbReference type="Proteomes" id="UP001631969"/>
    </source>
</evidence>
<comment type="caution">
    <text evidence="1">The sequence shown here is derived from an EMBL/GenBank/DDBJ whole genome shotgun (WGS) entry which is preliminary data.</text>
</comment>
<dbReference type="EMBL" id="JBJURJ010000022">
    <property type="protein sequence ID" value="MFM9331769.1"/>
    <property type="molecule type" value="Genomic_DNA"/>
</dbReference>
<proteinExistence type="predicted"/>
<accession>A0ACC7P835</accession>